<dbReference type="InterPro" id="IPR017441">
    <property type="entry name" value="Protein_kinase_ATP_BS"/>
</dbReference>
<keyword evidence="13 17" id="KW-0472">Membrane</keyword>
<evidence type="ECO:0000256" key="18">
    <source>
        <dbReference type="SAM" id="SignalP"/>
    </source>
</evidence>
<dbReference type="GO" id="GO:0005524">
    <property type="term" value="F:ATP binding"/>
    <property type="evidence" value="ECO:0007669"/>
    <property type="project" value="UniProtKB-UniRule"/>
</dbReference>
<dbReference type="FunFam" id="3.30.200.20:FF:000168">
    <property type="entry name" value="L-type lectin-domain containing receptor kinase IX.1"/>
    <property type="match status" value="1"/>
</dbReference>
<dbReference type="GO" id="GO:0005886">
    <property type="term" value="C:plasma membrane"/>
    <property type="evidence" value="ECO:0007669"/>
    <property type="project" value="UniProtKB-SubCell"/>
</dbReference>
<keyword evidence="14" id="KW-0675">Receptor</keyword>
<dbReference type="eggNOG" id="ENOG502QTX3">
    <property type="taxonomic scope" value="Eukaryota"/>
</dbReference>
<evidence type="ECO:0000313" key="21">
    <source>
        <dbReference type="EnsemblPlants" id="OGLUM12G20020.1"/>
    </source>
</evidence>
<evidence type="ECO:0000256" key="8">
    <source>
        <dbReference type="ARBA" id="ARBA00022737"/>
    </source>
</evidence>
<evidence type="ECO:0000256" key="2">
    <source>
        <dbReference type="ARBA" id="ARBA00008536"/>
    </source>
</evidence>
<dbReference type="STRING" id="40148.A0A0E0BV12"/>
<evidence type="ECO:0000256" key="16">
    <source>
        <dbReference type="PROSITE-ProRule" id="PRU10141"/>
    </source>
</evidence>
<comment type="subcellular location">
    <subcellularLocation>
        <location evidence="1">Cell membrane</location>
        <topology evidence="1">Single-pass type I membrane protein</topology>
    </subcellularLocation>
</comment>
<dbReference type="FunFam" id="3.30.430.20:FF:000024">
    <property type="entry name" value="L-type lectin-domain containing receptor kinase IX.1"/>
    <property type="match status" value="1"/>
</dbReference>
<organism evidence="21">
    <name type="scientific">Oryza glumipatula</name>
    <dbReference type="NCBI Taxonomy" id="40148"/>
    <lineage>
        <taxon>Eukaryota</taxon>
        <taxon>Viridiplantae</taxon>
        <taxon>Streptophyta</taxon>
        <taxon>Embryophyta</taxon>
        <taxon>Tracheophyta</taxon>
        <taxon>Spermatophyta</taxon>
        <taxon>Magnoliopsida</taxon>
        <taxon>Liliopsida</taxon>
        <taxon>Poales</taxon>
        <taxon>Poaceae</taxon>
        <taxon>BOP clade</taxon>
        <taxon>Oryzoideae</taxon>
        <taxon>Oryzeae</taxon>
        <taxon>Oryzinae</taxon>
        <taxon>Oryza</taxon>
    </lineage>
</organism>
<feature type="domain" description="Gnk2-homologous" evidence="20">
    <location>
        <begin position="142"/>
        <end position="252"/>
    </location>
</feature>
<keyword evidence="5" id="KW-0808">Transferase</keyword>
<dbReference type="InterPro" id="IPR002902">
    <property type="entry name" value="GNK2"/>
</dbReference>
<dbReference type="Gene3D" id="3.30.200.20">
    <property type="entry name" value="Phosphorylase Kinase, domain 1"/>
    <property type="match status" value="2"/>
</dbReference>
<keyword evidence="9 16" id="KW-0547">Nucleotide-binding</keyword>
<dbReference type="GO" id="GO:0004672">
    <property type="term" value="F:protein kinase activity"/>
    <property type="evidence" value="ECO:0007669"/>
    <property type="project" value="InterPro"/>
</dbReference>
<proteinExistence type="inferred from homology"/>
<dbReference type="InterPro" id="IPR050528">
    <property type="entry name" value="L-type_Lectin-RKs"/>
</dbReference>
<dbReference type="InterPro" id="IPR011009">
    <property type="entry name" value="Kinase-like_dom_sf"/>
</dbReference>
<keyword evidence="7 18" id="KW-0732">Signal</keyword>
<dbReference type="HOGENOM" id="CLU_245267_0_0_1"/>
<keyword evidence="4" id="KW-1003">Cell membrane</keyword>
<keyword evidence="6 17" id="KW-0812">Transmembrane</keyword>
<dbReference type="Proteomes" id="UP000026961">
    <property type="component" value="Chromosome 12"/>
</dbReference>
<dbReference type="InterPro" id="IPR000719">
    <property type="entry name" value="Prot_kinase_dom"/>
</dbReference>
<evidence type="ECO:0000256" key="17">
    <source>
        <dbReference type="SAM" id="Phobius"/>
    </source>
</evidence>
<evidence type="ECO:0000256" key="15">
    <source>
        <dbReference type="ARBA" id="ARBA00023180"/>
    </source>
</evidence>
<keyword evidence="8" id="KW-0677">Repeat</keyword>
<dbReference type="EnsemblPlants" id="OGLUM12G20020.1">
    <property type="protein sequence ID" value="OGLUM12G20020.1"/>
    <property type="gene ID" value="OGLUM12G20020"/>
</dbReference>
<evidence type="ECO:0000256" key="6">
    <source>
        <dbReference type="ARBA" id="ARBA00022692"/>
    </source>
</evidence>
<evidence type="ECO:0000256" key="9">
    <source>
        <dbReference type="ARBA" id="ARBA00022741"/>
    </source>
</evidence>
<evidence type="ECO:0000259" key="20">
    <source>
        <dbReference type="PROSITE" id="PS51473"/>
    </source>
</evidence>
<accession>A0A0E0BV12</accession>
<keyword evidence="10" id="KW-0418">Kinase</keyword>
<feature type="transmembrane region" description="Helical" evidence="17">
    <location>
        <begin position="280"/>
        <end position="305"/>
    </location>
</feature>
<evidence type="ECO:0000256" key="12">
    <source>
        <dbReference type="ARBA" id="ARBA00022989"/>
    </source>
</evidence>
<dbReference type="Gramene" id="OGLUM12G20020.1">
    <property type="protein sequence ID" value="OGLUM12G20020.1"/>
    <property type="gene ID" value="OGLUM12G20020"/>
</dbReference>
<name>A0A0E0BV12_9ORYZ</name>
<feature type="domain" description="Protein kinase" evidence="19">
    <location>
        <begin position="354"/>
        <end position="639"/>
    </location>
</feature>
<evidence type="ECO:0000256" key="1">
    <source>
        <dbReference type="ARBA" id="ARBA00004251"/>
    </source>
</evidence>
<evidence type="ECO:0000256" key="7">
    <source>
        <dbReference type="ARBA" id="ARBA00022729"/>
    </source>
</evidence>
<dbReference type="FunFam" id="1.10.510.10:FF:000240">
    <property type="entry name" value="Lectin-domain containing receptor kinase A4.3"/>
    <property type="match status" value="3"/>
</dbReference>
<feature type="domain" description="Protein kinase" evidence="19">
    <location>
        <begin position="1071"/>
        <end position="1356"/>
    </location>
</feature>
<evidence type="ECO:0000256" key="4">
    <source>
        <dbReference type="ARBA" id="ARBA00022475"/>
    </source>
</evidence>
<evidence type="ECO:0000256" key="14">
    <source>
        <dbReference type="ARBA" id="ARBA00023170"/>
    </source>
</evidence>
<keyword evidence="22" id="KW-1185">Reference proteome</keyword>
<sequence length="1577" mass="173112">MASDLVIFLLAVAGSLCETAVGHHNLNLPYRPECSTAGNYTGDSQYKKNLDQLFTTLSGGAIAGDWFNTSSAGTGADQVFGLIMCYADSNATECQKCLALAPAVVQHPCRGSRSVNANYDACLLRYSDKPFFSELTTYGGNTNVSLDVDDTNLYVENMTAMNDTRWQLMSQLAERAGDTKLRLDNGSLPYVDSKLGTSALYGLAQCTRDLAASECRRCLSGYVDDLSKTFPNNSGGAIKGYSCYLRYQLWPIDIKLPPPLPSRPPSSPAPPSPPPPSVSIGLVAGSTVGAVSILVVLGVSILLLLRRRRKHAGEARELEMDEGDFFDDEADDFEKGTGPKRFRYGELAIATDDFSDEHKLGEGGFGSVYRGFLKDLNLDVAIKRVSKSSKQGRKEYASEVRIISRLRHRNLVQLIGWCHGGGELLLVYELMPNASLDAHLYNASANALPWPRRHEIVLGIGSALLYLHEEWEQCVVHRDIKPSNIMLDAAFNAKLGDFGLARLVDHGRGSHTTVLAGTMGYMDPECMITGRANAESDVYSFGVVLLEIACGRRPIMADHHHQSEVDEDRIHIAQWVWDLYGSGRILDAADRRLTGEFDGGEMERVMVVGLWCAHPDQSVRPAIRQAVSVLRGEAPPPSLPARMPVATFLPTIDAFGYTSSLAVTGSSSGSTGAPHTETSLWIITYTVPKLPNGYISILPLIGWCHGGGELLLVYELMPNASLDTHLYSANAGVLPWPLRHEIVLGVGSALLYLHEEWEQCVVHRDIKPSNIMLDAAFNTKLGDFGLARLVDHGRGSHTTVIAGTMGYMDPECMITGRANTESDIYSFGIVLLEIACGRPPVMAPEHQAEQGQDMIHLVQWVWDLYGKGRILDAADHRLDGEFDGGEMERVMIIGLWCAHPDRSVRPVIRQAVSVLRGEAPPPSLPARMPVAMFLPPIDAFGYTSSAVTGSSTSSGNIGVPHTQTSILSLLSQRSSSSVSNAVKRRQIPEIALATAGSVAFLICLTLTVWCLLRRWQRRRNNAKLTVKMAPKHLPKDARFVRGKPIEDELELEAAGPRRFHYGELAAATANFSDDRRLGGGGFGSVYREFLNDDGDVAVKRVADVGTNLKQGFSPVGPTSSGFRPTAETSRQGWKEFVAEVRIISRLPHRNLVPLIGWCHDGGDELLLVYELMPNGSLDAHIYSSENVLLPWPVRYEVMLGVGTALLYLHQEVEQRVVHRDIKPSNVMLDASLNARLGDFGLARLIDDGRCSRTMGYIDAECFFLARASVESDRRPPRGGRRPAVVMNGGDDAIHLTRWDTHGGAAGGGILDAADAWLNGEFDVVEMERVLVVGLWCAHPDRGLRPSIRQAISVLWFEAPPPSLPANMPVATTSIFNTYCNISAEHKLEGGRFGSVYRGFTKETNQHVAIKKELEAGEERVCVIGVDHHPAHHRNLVQLIGWCHDGSELLLVYELIPNANLDTHLYNADANPHRYKYNHLHNYSSEDPSFSHGVHEIVLGIGCALLYLHEEWEQCLVHHDIKPNNIMLDTAYAKLGDFGLTRFIDHGRGSHTTVLVGPMGYMDPKCMITDRANTQSDV</sequence>
<dbReference type="FunFam" id="3.30.430.20:FF:000016">
    <property type="entry name" value="Cysteine-rich receptor-like protein kinase 10"/>
    <property type="match status" value="1"/>
</dbReference>
<feature type="domain" description="Protein kinase" evidence="19">
    <location>
        <begin position="1381"/>
        <end position="1577"/>
    </location>
</feature>
<dbReference type="Pfam" id="PF01657">
    <property type="entry name" value="Stress-antifung"/>
    <property type="match status" value="2"/>
</dbReference>
<feature type="domain" description="Protein kinase" evidence="19">
    <location>
        <begin position="637"/>
        <end position="924"/>
    </location>
</feature>
<dbReference type="Gene3D" id="1.10.510.10">
    <property type="entry name" value="Transferase(Phosphotransferase) domain 1"/>
    <property type="match status" value="4"/>
</dbReference>
<dbReference type="PROSITE" id="PS00108">
    <property type="entry name" value="PROTEIN_KINASE_ST"/>
    <property type="match status" value="4"/>
</dbReference>
<dbReference type="CDD" id="cd23509">
    <property type="entry name" value="Gnk2-like"/>
    <property type="match status" value="2"/>
</dbReference>
<evidence type="ECO:0000256" key="3">
    <source>
        <dbReference type="ARBA" id="ARBA00010217"/>
    </source>
</evidence>
<feature type="chain" id="PRO_5002355479" description="Protein kinase domain-containing protein" evidence="18">
    <location>
        <begin position="23"/>
        <end position="1577"/>
    </location>
</feature>
<evidence type="ECO:0000256" key="13">
    <source>
        <dbReference type="ARBA" id="ARBA00023136"/>
    </source>
</evidence>
<dbReference type="SMART" id="SM00220">
    <property type="entry name" value="S_TKc"/>
    <property type="match status" value="3"/>
</dbReference>
<dbReference type="Gene3D" id="3.30.430.20">
    <property type="entry name" value="Gnk2 domain, C-X8-C-X2-C motif"/>
    <property type="match status" value="2"/>
</dbReference>
<evidence type="ECO:0000256" key="11">
    <source>
        <dbReference type="ARBA" id="ARBA00022840"/>
    </source>
</evidence>
<dbReference type="GO" id="GO:0002229">
    <property type="term" value="P:defense response to oomycetes"/>
    <property type="evidence" value="ECO:0007669"/>
    <property type="project" value="UniProtKB-ARBA"/>
</dbReference>
<dbReference type="Pfam" id="PF00069">
    <property type="entry name" value="Pkinase"/>
    <property type="match status" value="4"/>
</dbReference>
<dbReference type="PANTHER" id="PTHR27007">
    <property type="match status" value="1"/>
</dbReference>
<evidence type="ECO:0000313" key="22">
    <source>
        <dbReference type="Proteomes" id="UP000026961"/>
    </source>
</evidence>
<comment type="similarity">
    <text evidence="3">In the C-terminal section; belongs to the protein kinase superfamily. Ser/Thr protein kinase family.</text>
</comment>
<reference evidence="21" key="2">
    <citation type="submission" date="2018-05" db="EMBL/GenBank/DDBJ databases">
        <title>OgluRS3 (Oryza glumaepatula Reference Sequence Version 3).</title>
        <authorList>
            <person name="Zhang J."/>
            <person name="Kudrna D."/>
            <person name="Lee S."/>
            <person name="Talag J."/>
            <person name="Welchert J."/>
            <person name="Wing R.A."/>
        </authorList>
    </citation>
    <scope>NUCLEOTIDE SEQUENCE [LARGE SCALE GENOMIC DNA]</scope>
</reference>
<feature type="signal peptide" evidence="18">
    <location>
        <begin position="1"/>
        <end position="22"/>
    </location>
</feature>
<feature type="domain" description="Gnk2-homologous" evidence="20">
    <location>
        <begin position="28"/>
        <end position="131"/>
    </location>
</feature>
<evidence type="ECO:0008006" key="23">
    <source>
        <dbReference type="Google" id="ProtNLM"/>
    </source>
</evidence>
<dbReference type="PROSITE" id="PS51473">
    <property type="entry name" value="GNK2"/>
    <property type="match status" value="2"/>
</dbReference>
<evidence type="ECO:0000256" key="10">
    <source>
        <dbReference type="ARBA" id="ARBA00022777"/>
    </source>
</evidence>
<dbReference type="SUPFAM" id="SSF56112">
    <property type="entry name" value="Protein kinase-like (PK-like)"/>
    <property type="match status" value="4"/>
</dbReference>
<protein>
    <recommendedName>
        <fullName evidence="23">Protein kinase domain-containing protein</fullName>
    </recommendedName>
</protein>
<feature type="binding site" evidence="16">
    <location>
        <position position="383"/>
    </location>
    <ligand>
        <name>ATP</name>
        <dbReference type="ChEBI" id="CHEBI:30616"/>
    </ligand>
</feature>
<keyword evidence="15" id="KW-0325">Glycoprotein</keyword>
<dbReference type="CDD" id="cd14066">
    <property type="entry name" value="STKc_IRAK"/>
    <property type="match status" value="1"/>
</dbReference>
<evidence type="ECO:0000256" key="5">
    <source>
        <dbReference type="ARBA" id="ARBA00022679"/>
    </source>
</evidence>
<dbReference type="InterPro" id="IPR038408">
    <property type="entry name" value="GNK2_sf"/>
</dbReference>
<dbReference type="InterPro" id="IPR008271">
    <property type="entry name" value="Ser/Thr_kinase_AS"/>
</dbReference>
<comment type="similarity">
    <text evidence="2">In the N-terminal section; belongs to the leguminous lectin family.</text>
</comment>
<keyword evidence="12 17" id="KW-1133">Transmembrane helix</keyword>
<reference evidence="21" key="1">
    <citation type="submission" date="2015-04" db="UniProtKB">
        <authorList>
            <consortium name="EnsemblPlants"/>
        </authorList>
    </citation>
    <scope>IDENTIFICATION</scope>
</reference>
<dbReference type="PROSITE" id="PS00107">
    <property type="entry name" value="PROTEIN_KINASE_ATP"/>
    <property type="match status" value="1"/>
</dbReference>
<keyword evidence="11 16" id="KW-0067">ATP-binding</keyword>
<feature type="transmembrane region" description="Helical" evidence="17">
    <location>
        <begin position="990"/>
        <end position="1012"/>
    </location>
</feature>
<evidence type="ECO:0000259" key="19">
    <source>
        <dbReference type="PROSITE" id="PS50011"/>
    </source>
</evidence>
<dbReference type="PROSITE" id="PS50011">
    <property type="entry name" value="PROTEIN_KINASE_DOM"/>
    <property type="match status" value="4"/>
</dbReference>